<reference evidence="1" key="1">
    <citation type="submission" date="2020-06" db="EMBL/GenBank/DDBJ databases">
        <authorList>
            <person name="Li T."/>
            <person name="Hu X."/>
            <person name="Zhang T."/>
            <person name="Song X."/>
            <person name="Zhang H."/>
            <person name="Dai N."/>
            <person name="Sheng W."/>
            <person name="Hou X."/>
            <person name="Wei L."/>
        </authorList>
    </citation>
    <scope>NUCLEOTIDE SEQUENCE</scope>
    <source>
        <strain evidence="1">G02</strain>
        <tissue evidence="1">Leaf</tissue>
    </source>
</reference>
<dbReference type="PANTHER" id="PTHR33240:SF8">
    <property type="entry name" value="OS03G0439900 PROTEIN"/>
    <property type="match status" value="1"/>
</dbReference>
<dbReference type="AlphaFoldDB" id="A0AAW2IN41"/>
<protein>
    <submittedName>
        <fullName evidence="1">Uncharacterized protein</fullName>
    </submittedName>
</protein>
<evidence type="ECO:0000313" key="1">
    <source>
        <dbReference type="EMBL" id="KAL0283575.1"/>
    </source>
</evidence>
<dbReference type="EMBL" id="JACGWJ010001260">
    <property type="protein sequence ID" value="KAL0283575.1"/>
    <property type="molecule type" value="Genomic_DNA"/>
</dbReference>
<accession>A0AAW2IN41</accession>
<reference evidence="1" key="2">
    <citation type="journal article" date="2024" name="Plant">
        <title>Genomic evolution and insights into agronomic trait innovations of Sesamum species.</title>
        <authorList>
            <person name="Miao H."/>
            <person name="Wang L."/>
            <person name="Qu L."/>
            <person name="Liu H."/>
            <person name="Sun Y."/>
            <person name="Le M."/>
            <person name="Wang Q."/>
            <person name="Wei S."/>
            <person name="Zheng Y."/>
            <person name="Lin W."/>
            <person name="Duan Y."/>
            <person name="Cao H."/>
            <person name="Xiong S."/>
            <person name="Wang X."/>
            <person name="Wei L."/>
            <person name="Li C."/>
            <person name="Ma Q."/>
            <person name="Ju M."/>
            <person name="Zhao R."/>
            <person name="Li G."/>
            <person name="Mu C."/>
            <person name="Tian Q."/>
            <person name="Mei H."/>
            <person name="Zhang T."/>
            <person name="Gao T."/>
            <person name="Zhang H."/>
        </authorList>
    </citation>
    <scope>NUCLEOTIDE SEQUENCE</scope>
    <source>
        <strain evidence="1">G02</strain>
    </source>
</reference>
<comment type="caution">
    <text evidence="1">The sequence shown here is derived from an EMBL/GenBank/DDBJ whole genome shotgun (WGS) entry which is preliminary data.</text>
</comment>
<sequence length="154" mass="16676">MIAGGPSGGESHQARKSQVREAHQISIKEALDIETVDDAPIIQFGRAERSGPQTIHNDAVVITAMIANYEVGRIFIDSRSSADILFGEVYNQMQLGEVSLEKVSTLLYGFTGESRAPTKHGFAPSDNGERDHSEDLLAEVPCGGCALYIQCDPR</sequence>
<name>A0AAW2IN41_SESRA</name>
<proteinExistence type="predicted"/>
<organism evidence="1">
    <name type="scientific">Sesamum radiatum</name>
    <name type="common">Black benniseed</name>
    <dbReference type="NCBI Taxonomy" id="300843"/>
    <lineage>
        <taxon>Eukaryota</taxon>
        <taxon>Viridiplantae</taxon>
        <taxon>Streptophyta</taxon>
        <taxon>Embryophyta</taxon>
        <taxon>Tracheophyta</taxon>
        <taxon>Spermatophyta</taxon>
        <taxon>Magnoliopsida</taxon>
        <taxon>eudicotyledons</taxon>
        <taxon>Gunneridae</taxon>
        <taxon>Pentapetalae</taxon>
        <taxon>asterids</taxon>
        <taxon>lamiids</taxon>
        <taxon>Lamiales</taxon>
        <taxon>Pedaliaceae</taxon>
        <taxon>Sesamum</taxon>
    </lineage>
</organism>
<dbReference type="PANTHER" id="PTHR33240">
    <property type="entry name" value="OS08G0508500 PROTEIN"/>
    <property type="match status" value="1"/>
</dbReference>
<gene>
    <name evidence="1" type="ORF">Sradi_7223900</name>
</gene>